<name>A0A2P2Q2B9_RHIMU</name>
<reference evidence="1" key="1">
    <citation type="submission" date="2018-02" db="EMBL/GenBank/DDBJ databases">
        <title>Rhizophora mucronata_Transcriptome.</title>
        <authorList>
            <person name="Meera S.P."/>
            <person name="Sreeshan A."/>
            <person name="Augustine A."/>
        </authorList>
    </citation>
    <scope>NUCLEOTIDE SEQUENCE</scope>
    <source>
        <tissue evidence="1">Leaf</tissue>
    </source>
</reference>
<sequence length="32" mass="3778">MTMFGYLMHLDFEYQRQTNAPKSWSVLGDIVV</sequence>
<dbReference type="AlphaFoldDB" id="A0A2P2Q2B9"/>
<dbReference type="EMBL" id="GGEC01080652">
    <property type="protein sequence ID" value="MBX61136.1"/>
    <property type="molecule type" value="Transcribed_RNA"/>
</dbReference>
<proteinExistence type="predicted"/>
<evidence type="ECO:0000313" key="1">
    <source>
        <dbReference type="EMBL" id="MBX61136.1"/>
    </source>
</evidence>
<accession>A0A2P2Q2B9</accession>
<protein>
    <submittedName>
        <fullName evidence="1">Uncharacterized protein</fullName>
    </submittedName>
</protein>
<organism evidence="1">
    <name type="scientific">Rhizophora mucronata</name>
    <name type="common">Asiatic mangrove</name>
    <dbReference type="NCBI Taxonomy" id="61149"/>
    <lineage>
        <taxon>Eukaryota</taxon>
        <taxon>Viridiplantae</taxon>
        <taxon>Streptophyta</taxon>
        <taxon>Embryophyta</taxon>
        <taxon>Tracheophyta</taxon>
        <taxon>Spermatophyta</taxon>
        <taxon>Magnoliopsida</taxon>
        <taxon>eudicotyledons</taxon>
        <taxon>Gunneridae</taxon>
        <taxon>Pentapetalae</taxon>
        <taxon>rosids</taxon>
        <taxon>fabids</taxon>
        <taxon>Malpighiales</taxon>
        <taxon>Rhizophoraceae</taxon>
        <taxon>Rhizophora</taxon>
    </lineage>
</organism>